<dbReference type="EMBL" id="VDLY02000005">
    <property type="protein sequence ID" value="KAB8167017.1"/>
    <property type="molecule type" value="Genomic_DNA"/>
</dbReference>
<comment type="caution">
    <text evidence="6">The sequence shown here is derived from an EMBL/GenBank/DDBJ whole genome shotgun (WGS) entry which is preliminary data.</text>
</comment>
<keyword evidence="3" id="KW-0804">Transcription</keyword>
<evidence type="ECO:0000256" key="2">
    <source>
        <dbReference type="ARBA" id="ARBA00023125"/>
    </source>
</evidence>
<feature type="domain" description="HTH tetR-type" evidence="5">
    <location>
        <begin position="18"/>
        <end position="76"/>
    </location>
</feature>
<dbReference type="GO" id="GO:0000976">
    <property type="term" value="F:transcription cis-regulatory region binding"/>
    <property type="evidence" value="ECO:0007669"/>
    <property type="project" value="TreeGrafter"/>
</dbReference>
<evidence type="ECO:0000256" key="3">
    <source>
        <dbReference type="ARBA" id="ARBA00023163"/>
    </source>
</evidence>
<dbReference type="InterPro" id="IPR009057">
    <property type="entry name" value="Homeodomain-like_sf"/>
</dbReference>
<dbReference type="InterPro" id="IPR001647">
    <property type="entry name" value="HTH_TetR"/>
</dbReference>
<gene>
    <name evidence="6" type="ORF">FH607_008915</name>
</gene>
<evidence type="ECO:0000313" key="6">
    <source>
        <dbReference type="EMBL" id="KAB8167017.1"/>
    </source>
</evidence>
<dbReference type="AlphaFoldDB" id="A0A5N6ADW5"/>
<proteinExistence type="predicted"/>
<dbReference type="InterPro" id="IPR050109">
    <property type="entry name" value="HTH-type_TetR-like_transc_reg"/>
</dbReference>
<keyword evidence="2 4" id="KW-0238">DNA-binding</keyword>
<keyword evidence="1" id="KW-0805">Transcription regulation</keyword>
<sequence>MGGVMGESAGRTLRADAERSVRAILGAAERVLAEDPGASMEQIAAAAGVARTTIHRRFANRQALIEALATSAAGQLAQAVDDGRPDTAPPLVAMHRITANVLQVKSAWAFALELPAEPDSEAARLQQGINDRCMTVLERARADGLIDAAADLDWVRRVYYALLGEVLHGGDVADGGGANDPDALAARIIDTLLHGAGPRPRA</sequence>
<keyword evidence="7" id="KW-1185">Reference proteome</keyword>
<dbReference type="PANTHER" id="PTHR30055:SF234">
    <property type="entry name" value="HTH-TYPE TRANSCRIPTIONAL REGULATOR BETI"/>
    <property type="match status" value="1"/>
</dbReference>
<organism evidence="6 7">
    <name type="scientific">Streptomyces mimosae</name>
    <dbReference type="NCBI Taxonomy" id="2586635"/>
    <lineage>
        <taxon>Bacteria</taxon>
        <taxon>Bacillati</taxon>
        <taxon>Actinomycetota</taxon>
        <taxon>Actinomycetes</taxon>
        <taxon>Kitasatosporales</taxon>
        <taxon>Streptomycetaceae</taxon>
        <taxon>Streptomyces</taxon>
    </lineage>
</organism>
<name>A0A5N6ADW5_9ACTN</name>
<dbReference type="PANTHER" id="PTHR30055">
    <property type="entry name" value="HTH-TYPE TRANSCRIPTIONAL REGULATOR RUTR"/>
    <property type="match status" value="1"/>
</dbReference>
<protein>
    <submittedName>
        <fullName evidence="6">TetR family transcriptional regulator</fullName>
    </submittedName>
</protein>
<dbReference type="Proteomes" id="UP000314251">
    <property type="component" value="Unassembled WGS sequence"/>
</dbReference>
<dbReference type="SUPFAM" id="SSF48498">
    <property type="entry name" value="Tetracyclin repressor-like, C-terminal domain"/>
    <property type="match status" value="1"/>
</dbReference>
<dbReference type="Gene3D" id="1.10.357.10">
    <property type="entry name" value="Tetracycline Repressor, domain 2"/>
    <property type="match status" value="1"/>
</dbReference>
<dbReference type="SUPFAM" id="SSF46689">
    <property type="entry name" value="Homeodomain-like"/>
    <property type="match status" value="1"/>
</dbReference>
<evidence type="ECO:0000256" key="1">
    <source>
        <dbReference type="ARBA" id="ARBA00023015"/>
    </source>
</evidence>
<dbReference type="Pfam" id="PF00440">
    <property type="entry name" value="TetR_N"/>
    <property type="match status" value="1"/>
</dbReference>
<evidence type="ECO:0000256" key="4">
    <source>
        <dbReference type="PROSITE-ProRule" id="PRU00335"/>
    </source>
</evidence>
<dbReference type="GO" id="GO:0003700">
    <property type="term" value="F:DNA-binding transcription factor activity"/>
    <property type="evidence" value="ECO:0007669"/>
    <property type="project" value="TreeGrafter"/>
</dbReference>
<dbReference type="InterPro" id="IPR036271">
    <property type="entry name" value="Tet_transcr_reg_TetR-rel_C_sf"/>
</dbReference>
<reference evidence="6" key="1">
    <citation type="submission" date="2019-10" db="EMBL/GenBank/DDBJ databases">
        <title>Nonomuraea sp. nov., isolated from Phyllanthus amarus.</title>
        <authorList>
            <person name="Klykleung N."/>
            <person name="Tanasupawat S."/>
        </authorList>
    </citation>
    <scope>NUCLEOTIDE SEQUENCE [LARGE SCALE GENOMIC DNA]</scope>
    <source>
        <strain evidence="6">3MP-10</strain>
    </source>
</reference>
<dbReference type="OrthoDB" id="3570708at2"/>
<accession>A0A5N6ADW5</accession>
<dbReference type="PROSITE" id="PS50977">
    <property type="entry name" value="HTH_TETR_2"/>
    <property type="match status" value="1"/>
</dbReference>
<evidence type="ECO:0000313" key="7">
    <source>
        <dbReference type="Proteomes" id="UP000314251"/>
    </source>
</evidence>
<feature type="DNA-binding region" description="H-T-H motif" evidence="4">
    <location>
        <begin position="39"/>
        <end position="58"/>
    </location>
</feature>
<evidence type="ECO:0000259" key="5">
    <source>
        <dbReference type="PROSITE" id="PS50977"/>
    </source>
</evidence>